<reference evidence="3" key="1">
    <citation type="journal article" date="2019" name="Int. J. Syst. Evol. Microbiol.">
        <title>The Global Catalogue of Microorganisms (GCM) 10K type strain sequencing project: providing services to taxonomists for standard genome sequencing and annotation.</title>
        <authorList>
            <consortium name="The Broad Institute Genomics Platform"/>
            <consortium name="The Broad Institute Genome Sequencing Center for Infectious Disease"/>
            <person name="Wu L."/>
            <person name="Ma J."/>
        </authorList>
    </citation>
    <scope>NUCLEOTIDE SEQUENCE [LARGE SCALE GENOMIC DNA]</scope>
    <source>
        <strain evidence="3">CGMCC 1.12471</strain>
    </source>
</reference>
<evidence type="ECO:0000313" key="2">
    <source>
        <dbReference type="EMBL" id="MFD1720289.1"/>
    </source>
</evidence>
<feature type="transmembrane region" description="Helical" evidence="1">
    <location>
        <begin position="56"/>
        <end position="76"/>
    </location>
</feature>
<keyword evidence="1" id="KW-1133">Transmembrane helix</keyword>
<gene>
    <name evidence="2" type="ORF">ACFSBI_01900</name>
</gene>
<keyword evidence="3" id="KW-1185">Reference proteome</keyword>
<feature type="transmembrane region" description="Helical" evidence="1">
    <location>
        <begin position="83"/>
        <end position="109"/>
    </location>
</feature>
<comment type="caution">
    <text evidence="2">The sequence shown here is derived from an EMBL/GenBank/DDBJ whole genome shotgun (WGS) entry which is preliminary data.</text>
</comment>
<sequence>MTGPNLLALDRAATVAGVTLLGATALLAPVLAAFEGMQSNACTLSCDAGMVGAGSGVIALGPAICLTAVIVVVLGVRRPGRPLAWVGLLGLAATTGTVVLGIALITGGIGG</sequence>
<name>A0ABW4LAX0_9MICO</name>
<accession>A0ABW4LAX0</accession>
<proteinExistence type="predicted"/>
<dbReference type="RefSeq" id="WP_377931491.1">
    <property type="nucleotide sequence ID" value="NZ_JBHUEA010000002.1"/>
</dbReference>
<dbReference type="Proteomes" id="UP001597347">
    <property type="component" value="Unassembled WGS sequence"/>
</dbReference>
<evidence type="ECO:0000313" key="3">
    <source>
        <dbReference type="Proteomes" id="UP001597347"/>
    </source>
</evidence>
<evidence type="ECO:0000256" key="1">
    <source>
        <dbReference type="SAM" id="Phobius"/>
    </source>
</evidence>
<keyword evidence="1" id="KW-0812">Transmembrane</keyword>
<protein>
    <submittedName>
        <fullName evidence="2">Uncharacterized protein</fullName>
    </submittedName>
</protein>
<keyword evidence="1" id="KW-0472">Membrane</keyword>
<organism evidence="2 3">
    <name type="scientific">Amnibacterium endophyticum</name>
    <dbReference type="NCBI Taxonomy" id="2109337"/>
    <lineage>
        <taxon>Bacteria</taxon>
        <taxon>Bacillati</taxon>
        <taxon>Actinomycetota</taxon>
        <taxon>Actinomycetes</taxon>
        <taxon>Micrococcales</taxon>
        <taxon>Microbacteriaceae</taxon>
        <taxon>Amnibacterium</taxon>
    </lineage>
</organism>
<dbReference type="EMBL" id="JBHUEA010000002">
    <property type="protein sequence ID" value="MFD1720289.1"/>
    <property type="molecule type" value="Genomic_DNA"/>
</dbReference>